<dbReference type="PANTHER" id="PTHR45029">
    <property type="entry name" value="CARBOXYLIC ESTER HYDROLASE-RELATED"/>
    <property type="match status" value="1"/>
</dbReference>
<keyword evidence="4 5" id="KW-0378">Hydrolase</keyword>
<evidence type="ECO:0000256" key="2">
    <source>
        <dbReference type="ARBA" id="ARBA00010515"/>
    </source>
</evidence>
<evidence type="ECO:0000313" key="7">
    <source>
        <dbReference type="EMBL" id="CAI5449960.1"/>
    </source>
</evidence>
<dbReference type="PROSITE" id="PS00122">
    <property type="entry name" value="CARBOXYLESTERASE_B_1"/>
    <property type="match status" value="1"/>
</dbReference>
<dbReference type="InterPro" id="IPR002018">
    <property type="entry name" value="CarbesteraseB"/>
</dbReference>
<keyword evidence="8" id="KW-1185">Reference proteome</keyword>
<comment type="similarity">
    <text evidence="1 5">Belongs to the type-B carboxylesterase/lipase family.</text>
</comment>
<dbReference type="InterPro" id="IPR019826">
    <property type="entry name" value="Carboxylesterase_B_AS"/>
</dbReference>
<evidence type="ECO:0000259" key="6">
    <source>
        <dbReference type="Pfam" id="PF00135"/>
    </source>
</evidence>
<dbReference type="Pfam" id="PF00135">
    <property type="entry name" value="COesterase"/>
    <property type="match status" value="1"/>
</dbReference>
<dbReference type="InterPro" id="IPR002168">
    <property type="entry name" value="Lipase_GDXG_HIS_AS"/>
</dbReference>
<dbReference type="AlphaFoldDB" id="A0A9P1IQ75"/>
<evidence type="ECO:0000256" key="3">
    <source>
        <dbReference type="ARBA" id="ARBA00022487"/>
    </source>
</evidence>
<dbReference type="InterPro" id="IPR029058">
    <property type="entry name" value="AB_hydrolase_fold"/>
</dbReference>
<feature type="domain" description="Carboxylesterase type B" evidence="6">
    <location>
        <begin position="14"/>
        <end position="406"/>
    </location>
</feature>
<dbReference type="InterPro" id="IPR043187">
    <property type="entry name" value="CM06B1-like"/>
</dbReference>
<reference evidence="7" key="1">
    <citation type="submission" date="2022-11" db="EMBL/GenBank/DDBJ databases">
        <authorList>
            <person name="Kikuchi T."/>
        </authorList>
    </citation>
    <scope>NUCLEOTIDE SEQUENCE</scope>
    <source>
        <strain evidence="7">PS1010</strain>
    </source>
</reference>
<dbReference type="Proteomes" id="UP001152747">
    <property type="component" value="Unassembled WGS sequence"/>
</dbReference>
<accession>A0A9P1IQ75</accession>
<dbReference type="PROSITE" id="PS01173">
    <property type="entry name" value="LIPASE_GDXG_HIS"/>
    <property type="match status" value="1"/>
</dbReference>
<dbReference type="EMBL" id="CANHGI010000005">
    <property type="protein sequence ID" value="CAI5449960.1"/>
    <property type="molecule type" value="Genomic_DNA"/>
</dbReference>
<dbReference type="Gene3D" id="3.40.50.1820">
    <property type="entry name" value="alpha/beta hydrolase"/>
    <property type="match status" value="1"/>
</dbReference>
<gene>
    <name evidence="7" type="ORF">CAMP_LOCUS12597</name>
</gene>
<sequence length="500" mass="56056">MGGHLSHLKPEQHSEILETSAGPIKGNEYRHDSGKIVVDGYLGIPYANPVRKFQKAQMADLWLEPRDCTKYGPICSQFGTFSEMEMVQKQFEKFEVDDEKCLNLNVFAPRWKSEEFAKSGRPVMVFIHGGAFECGTSASFDDYSLSASLPLRDIILVTINYRVGLFGFLTDGSKKYPGNLALWDQTLALEWVQKHIASFGGNPGNVTIFGQSAGGGSVDLLSLSPKSRDLFHKWIPMSGAAMCHFSMRKFPVAMKNYQSLAESLGFPGGPEGLVEFFEAQSTSDIKKAIKDFKYSGDLIFGPTFDGDFFPQPLGALRKDARKKPAIFGLCEYEGLLFATHAAHPDPEQGFREQLERFYNEDNCIEDPSAMREKVYAFYTRGITSGDKRRAAESARQLHRRSNLQHGNFRSGAERGAMRKRRLRLQFRISQRGSGVRCAPTHFAVQKCRDALHGLAIFAGGWDLHGVWGVECGRSGGYGADGQIFWEFCEIWIQLHEEVYQ</sequence>
<evidence type="ECO:0000313" key="8">
    <source>
        <dbReference type="Proteomes" id="UP001152747"/>
    </source>
</evidence>
<organism evidence="7 8">
    <name type="scientific">Caenorhabditis angaria</name>
    <dbReference type="NCBI Taxonomy" id="860376"/>
    <lineage>
        <taxon>Eukaryota</taxon>
        <taxon>Metazoa</taxon>
        <taxon>Ecdysozoa</taxon>
        <taxon>Nematoda</taxon>
        <taxon>Chromadorea</taxon>
        <taxon>Rhabditida</taxon>
        <taxon>Rhabditina</taxon>
        <taxon>Rhabditomorpha</taxon>
        <taxon>Rhabditoidea</taxon>
        <taxon>Rhabditidae</taxon>
        <taxon>Peloderinae</taxon>
        <taxon>Caenorhabditis</taxon>
    </lineage>
</organism>
<comment type="similarity">
    <text evidence="2">Belongs to the 'GDXG' lipolytic enzyme family.</text>
</comment>
<name>A0A9P1IQ75_9PELO</name>
<dbReference type="GO" id="GO:0052689">
    <property type="term" value="F:carboxylic ester hydrolase activity"/>
    <property type="evidence" value="ECO:0007669"/>
    <property type="project" value="UniProtKB-KW"/>
</dbReference>
<evidence type="ECO:0000256" key="1">
    <source>
        <dbReference type="ARBA" id="ARBA00005964"/>
    </source>
</evidence>
<dbReference type="SUPFAM" id="SSF53474">
    <property type="entry name" value="alpha/beta-Hydrolases"/>
    <property type="match status" value="1"/>
</dbReference>
<evidence type="ECO:0000256" key="4">
    <source>
        <dbReference type="ARBA" id="ARBA00022801"/>
    </source>
</evidence>
<comment type="caution">
    <text evidence="7">The sequence shown here is derived from an EMBL/GenBank/DDBJ whole genome shotgun (WGS) entry which is preliminary data.</text>
</comment>
<dbReference type="PANTHER" id="PTHR45029:SF2">
    <property type="entry name" value="CARBOXYLIC ESTER HYDROLASE"/>
    <property type="match status" value="1"/>
</dbReference>
<dbReference type="EC" id="3.1.1.-" evidence="5"/>
<dbReference type="OrthoDB" id="3200163at2759"/>
<protein>
    <recommendedName>
        <fullName evidence="5">Carboxylic ester hydrolase</fullName>
        <ecNumber evidence="5">3.1.1.-</ecNumber>
    </recommendedName>
</protein>
<proteinExistence type="inferred from homology"/>
<keyword evidence="3" id="KW-0719">Serine esterase</keyword>
<evidence type="ECO:0000256" key="5">
    <source>
        <dbReference type="RuleBase" id="RU361235"/>
    </source>
</evidence>